<feature type="region of interest" description="Disordered" evidence="1">
    <location>
        <begin position="580"/>
        <end position="599"/>
    </location>
</feature>
<dbReference type="InterPro" id="IPR014001">
    <property type="entry name" value="Helicase_ATP-bd"/>
</dbReference>
<reference evidence="3 4" key="1">
    <citation type="journal article" date="2017" name="Water Res.">
        <title>Discovery and metagenomic analysis of an anammox bacterial enrichment related to Candidatus "Brocadia caroliniensis" in a full-scale glycerol-fed nitritation-denitritation separate centrate treatment process.</title>
        <authorList>
            <person name="Park H."/>
            <person name="Brotto A.C."/>
            <person name="van Loosdrecht M.C."/>
            <person name="Chandran K."/>
        </authorList>
    </citation>
    <scope>NUCLEOTIDE SEQUENCE [LARGE SCALE GENOMIC DNA]</scope>
    <source>
        <strain evidence="3">26THWARD</strain>
    </source>
</reference>
<feature type="compositionally biased region" description="Basic and acidic residues" evidence="1">
    <location>
        <begin position="581"/>
        <end position="599"/>
    </location>
</feature>
<dbReference type="GO" id="GO:0005829">
    <property type="term" value="C:cytosol"/>
    <property type="evidence" value="ECO:0007669"/>
    <property type="project" value="TreeGrafter"/>
</dbReference>
<dbReference type="GO" id="GO:0016787">
    <property type="term" value="F:hydrolase activity"/>
    <property type="evidence" value="ECO:0007669"/>
    <property type="project" value="InterPro"/>
</dbReference>
<dbReference type="GO" id="GO:0005524">
    <property type="term" value="F:ATP binding"/>
    <property type="evidence" value="ECO:0007669"/>
    <property type="project" value="InterPro"/>
</dbReference>
<proteinExistence type="predicted"/>
<dbReference type="AlphaFoldDB" id="A0A1V4ATB9"/>
<dbReference type="PANTHER" id="PTHR47396:SF1">
    <property type="entry name" value="ATP-DEPENDENT HELICASE IRC3-RELATED"/>
    <property type="match status" value="1"/>
</dbReference>
<dbReference type="Gene3D" id="3.40.91.30">
    <property type="match status" value="1"/>
</dbReference>
<accession>A0A1V4ATB9</accession>
<dbReference type="PANTHER" id="PTHR47396">
    <property type="entry name" value="TYPE I RESTRICTION ENZYME ECOKI R PROTEIN"/>
    <property type="match status" value="1"/>
</dbReference>
<dbReference type="Pfam" id="PF04851">
    <property type="entry name" value="ResIII"/>
    <property type="match status" value="1"/>
</dbReference>
<dbReference type="InterPro" id="IPR006935">
    <property type="entry name" value="Helicase/UvrB_N"/>
</dbReference>
<sequence>MMSQKGIDQLIINNPYEEPKEHWLYIREKQEFERRPGRRWSGYWRATEKARLGHDDPGEFIEIKCVNEIRPRVKEWRESNYPNITGVTRKLLGFWNDISQRETRLFWCQIEALETAIWLTEAPPAQKQGIVIGSDGSLWERQCLKLATGTGKTVVMAMLIAWQALNKIANPKDIRFSKNILVIAPGITVYERLQVLLPENEDNFYQSFILVDSTMWQDLLQAKILVTNWHKLAPINENYGPKVVKKGPENSESFVRRVLPDFGNANNILIINDEAHHCHRPAQDEEKSEKEKATIWISGIDRIHDARGVLKAYDLTATPFKPTGKINQGEQLFTWIVSDFGLNDAIESGLVKTPKVAVRDDSGISADFKSKLFHIYPEVKEDLNRRAEPHEGLPDLVRNAANILGSDWLKEKEKWERQNPPRETPPVLIMICNKTETAARLEYSIANGYFAIEELSDKNRLIRIDQDALDKIESDEEDKLEKSKVELVKSEREKFNTVGKKGKAGEQIQCVIGVNMLSEGWDARTVTHILGLRAFTSQLLCEQVVGRGLRRISYDINEETGRYDPEYVTVFGIPFTFLPSEQKEGTPREEKPKTKIEPKQERSALEIAWPHVLRVEYKLSYFLDLDWDNLERLILSPEDAPTIVEVAPVIDGKPNFGQISEIDLDRLAEEHRLQKIKLQAAVRLHEQFGKNWEGDTGSHISQLMQIFDQFLASDKLEIKVPLFAGTEKLRNIVIALNSQKIINHIGNFIRSSSKESPTAILDPVRPKRSTATAMTWWTTKPTQPVKKSQISHIVIDSGWEKVGLEFERNRIPGLISWVKNDHLGFEIYYLWQGQTKTYYPDYVIKFENTRYLILEIKGQATEKDNAKWLAAREWVNAVNATGNFGTWEFKVLDDPKDLFNIVR</sequence>
<dbReference type="GO" id="GO:0003677">
    <property type="term" value="F:DNA binding"/>
    <property type="evidence" value="ECO:0007669"/>
    <property type="project" value="InterPro"/>
</dbReference>
<gene>
    <name evidence="3" type="ORF">AYP45_09445</name>
</gene>
<name>A0A1V4ATB9_9BACT</name>
<evidence type="ECO:0000259" key="2">
    <source>
        <dbReference type="SMART" id="SM00487"/>
    </source>
</evidence>
<protein>
    <recommendedName>
        <fullName evidence="2">Helicase ATP-binding domain-containing protein</fullName>
    </recommendedName>
</protein>
<dbReference type="Proteomes" id="UP000189681">
    <property type="component" value="Unassembled WGS sequence"/>
</dbReference>
<organism evidence="3 4">
    <name type="scientific">Candidatus Brocadia carolinensis</name>
    <dbReference type="NCBI Taxonomy" id="1004156"/>
    <lineage>
        <taxon>Bacteria</taxon>
        <taxon>Pseudomonadati</taxon>
        <taxon>Planctomycetota</taxon>
        <taxon>Candidatus Brocadiia</taxon>
        <taxon>Candidatus Brocadiales</taxon>
        <taxon>Candidatus Brocadiaceae</taxon>
        <taxon>Candidatus Brocadia</taxon>
    </lineage>
</organism>
<evidence type="ECO:0000313" key="4">
    <source>
        <dbReference type="Proteomes" id="UP000189681"/>
    </source>
</evidence>
<dbReference type="SUPFAM" id="SSF52540">
    <property type="entry name" value="P-loop containing nucleoside triphosphate hydrolases"/>
    <property type="match status" value="2"/>
</dbReference>
<comment type="caution">
    <text evidence="3">The sequence shown here is derived from an EMBL/GenBank/DDBJ whole genome shotgun (WGS) entry which is preliminary data.</text>
</comment>
<dbReference type="Gene3D" id="3.40.50.300">
    <property type="entry name" value="P-loop containing nucleotide triphosphate hydrolases"/>
    <property type="match status" value="2"/>
</dbReference>
<dbReference type="InterPro" id="IPR050742">
    <property type="entry name" value="Helicase_Restrict-Modif_Enz"/>
</dbReference>
<evidence type="ECO:0000256" key="1">
    <source>
        <dbReference type="SAM" id="MobiDB-lite"/>
    </source>
</evidence>
<dbReference type="SMART" id="SM00487">
    <property type="entry name" value="DEXDc"/>
    <property type="match status" value="1"/>
</dbReference>
<dbReference type="InterPro" id="IPR027417">
    <property type="entry name" value="P-loop_NTPase"/>
</dbReference>
<evidence type="ECO:0000313" key="3">
    <source>
        <dbReference type="EMBL" id="OOP56281.1"/>
    </source>
</evidence>
<feature type="domain" description="Helicase ATP-binding" evidence="2">
    <location>
        <begin position="101"/>
        <end position="329"/>
    </location>
</feature>
<dbReference type="NCBIfam" id="NF046055">
    <property type="entry name" value="restr_BPTD_3080"/>
    <property type="match status" value="1"/>
</dbReference>
<dbReference type="STRING" id="1004156.AYP45_09445"/>
<dbReference type="EMBL" id="AYTS01000085">
    <property type="protein sequence ID" value="OOP56281.1"/>
    <property type="molecule type" value="Genomic_DNA"/>
</dbReference>